<feature type="transmembrane region" description="Helical" evidence="1">
    <location>
        <begin position="131"/>
        <end position="153"/>
    </location>
</feature>
<comment type="caution">
    <text evidence="2">The sequence shown here is derived from an EMBL/GenBank/DDBJ whole genome shotgun (WGS) entry which is preliminary data.</text>
</comment>
<accession>A0A062UW80</accession>
<feature type="transmembrane region" description="Helical" evidence="1">
    <location>
        <begin position="93"/>
        <end position="110"/>
    </location>
</feature>
<feature type="transmembrane region" description="Helical" evidence="1">
    <location>
        <begin position="66"/>
        <end position="87"/>
    </location>
</feature>
<organism evidence="2 3">
    <name type="scientific">Candidatus Methanoperedens nitratireducens</name>
    <dbReference type="NCBI Taxonomy" id="1392998"/>
    <lineage>
        <taxon>Archaea</taxon>
        <taxon>Methanobacteriati</taxon>
        <taxon>Methanobacteriota</taxon>
        <taxon>Stenosarchaea group</taxon>
        <taxon>Methanomicrobia</taxon>
        <taxon>Methanosarcinales</taxon>
        <taxon>ANME-2 cluster</taxon>
        <taxon>Candidatus Methanoperedentaceae</taxon>
        <taxon>Candidatus Methanoperedens</taxon>
    </lineage>
</organism>
<keyword evidence="3" id="KW-1185">Reference proteome</keyword>
<keyword evidence="1" id="KW-0472">Membrane</keyword>
<gene>
    <name evidence="2" type="ORF">ANME2D_02473</name>
</gene>
<evidence type="ECO:0000256" key="1">
    <source>
        <dbReference type="SAM" id="Phobius"/>
    </source>
</evidence>
<dbReference type="EMBL" id="JMIY01000006">
    <property type="protein sequence ID" value="KCZ71271.1"/>
    <property type="molecule type" value="Genomic_DNA"/>
</dbReference>
<evidence type="ECO:0000313" key="2">
    <source>
        <dbReference type="EMBL" id="KCZ71271.1"/>
    </source>
</evidence>
<feature type="transmembrane region" description="Helical" evidence="1">
    <location>
        <begin position="12"/>
        <end position="31"/>
    </location>
</feature>
<proteinExistence type="predicted"/>
<protein>
    <submittedName>
        <fullName evidence="2">Uncharacterized protein</fullName>
    </submittedName>
</protein>
<evidence type="ECO:0000313" key="3">
    <source>
        <dbReference type="Proteomes" id="UP000027153"/>
    </source>
</evidence>
<keyword evidence="1" id="KW-1133">Transmembrane helix</keyword>
<reference evidence="2 3" key="1">
    <citation type="journal article" date="2013" name="Nature">
        <title>Anaerobic oxidation of methane coupled to nitrate reduction in a novel archaeal lineage.</title>
        <authorList>
            <person name="Haroon M.F."/>
            <person name="Hu S."/>
            <person name="Shi Y."/>
            <person name="Imelfort M."/>
            <person name="Keller J."/>
            <person name="Hugenholtz P."/>
            <person name="Yuan Z."/>
            <person name="Tyson G.W."/>
        </authorList>
    </citation>
    <scope>NUCLEOTIDE SEQUENCE [LARGE SCALE GENOMIC DNA]</scope>
    <source>
        <strain evidence="2 3">ANME-2d</strain>
    </source>
</reference>
<name>A0A062UW80_9EURY</name>
<dbReference type="Proteomes" id="UP000027153">
    <property type="component" value="Unassembled WGS sequence"/>
</dbReference>
<dbReference type="AlphaFoldDB" id="A0A062UW80"/>
<dbReference type="RefSeq" id="WP_048092033.1">
    <property type="nucleotide sequence ID" value="NZ_JMIY01000006.1"/>
</dbReference>
<sequence>MKYIEILSRILKFLGWFSIVIGVLLLIQSIFTHTVSLLSGLYITQQFLSGLVDLTLARGLIKREKWAWYTGFAIFTLWFFFGIIAGFLFKSSVIISFSFIYIIFLGLLIKGKQPFIEQPKKKFVEWFSKPYFIFVVIGTFISYLIFGGILIYLSSQKSISQKMVVQLPPESIEARPVELEVYKNEKYNFAIKYFTDKLAIEKDYETKRLANNSRLLFYAFFYDSNYGVNTDKTKSIPVFMIEVFECKEKDLDVCLSPSQVTYGPQRYESGTFIGTGSGYIFDSTDASIDAQKISISWRSQEEMKGITILKNQFVYVILARTKAKNFKPIPQKVIDQILSTFKFIE</sequence>
<keyword evidence="1" id="KW-0812">Transmembrane</keyword>